<name>A0A3M0DYK7_9EURY</name>
<evidence type="ECO:0000313" key="3">
    <source>
        <dbReference type="EMBL" id="RMB25106.1"/>
    </source>
</evidence>
<dbReference type="GeneID" id="38471302"/>
<gene>
    <name evidence="3" type="ORF">ATH50_0189</name>
    <name evidence="2" type="ORF">DU502_08410</name>
</gene>
<dbReference type="OrthoDB" id="341007at2157"/>
<dbReference type="Proteomes" id="UP000282007">
    <property type="component" value="Chromosome"/>
</dbReference>
<evidence type="ECO:0000256" key="1">
    <source>
        <dbReference type="SAM" id="MobiDB-lite"/>
    </source>
</evidence>
<dbReference type="AlphaFoldDB" id="A0A3M0DYK7"/>
<protein>
    <submittedName>
        <fullName evidence="3">Uncharacterized protein</fullName>
    </submittedName>
</protein>
<keyword evidence="5" id="KW-1185">Reference proteome</keyword>
<dbReference type="RefSeq" id="WP_121918938.1">
    <property type="nucleotide sequence ID" value="NZ_CP034145.1"/>
</dbReference>
<dbReference type="InterPro" id="IPR058427">
    <property type="entry name" value="DUF8114"/>
</dbReference>
<reference evidence="3 4" key="1">
    <citation type="journal article" date="2015" name="Stand. Genomic Sci.">
        <title>Genomic Encyclopedia of Bacterial and Archaeal Type Strains, Phase III: the genomes of soil and plant-associated and newly described type strains.</title>
        <authorList>
            <person name="Whitman W.B."/>
            <person name="Woyke T."/>
            <person name="Klenk H.P."/>
            <person name="Zhou Y."/>
            <person name="Lilburn T.G."/>
            <person name="Beck B.J."/>
            <person name="De Vos P."/>
            <person name="Vandamme P."/>
            <person name="Eisen J.A."/>
            <person name="Garrity G."/>
            <person name="Hugenholtz P."/>
            <person name="Kyrpides N.C."/>
        </authorList>
    </citation>
    <scope>NUCLEOTIDE SEQUENCE [LARGE SCALE GENOMIC DNA]</scope>
    <source>
        <strain evidence="3 4">CGMCC 1.10124</strain>
    </source>
</reference>
<feature type="region of interest" description="Disordered" evidence="1">
    <location>
        <begin position="123"/>
        <end position="196"/>
    </location>
</feature>
<evidence type="ECO:0000313" key="4">
    <source>
        <dbReference type="Proteomes" id="UP000277326"/>
    </source>
</evidence>
<evidence type="ECO:0000313" key="5">
    <source>
        <dbReference type="Proteomes" id="UP000282007"/>
    </source>
</evidence>
<feature type="compositionally biased region" description="Acidic residues" evidence="1">
    <location>
        <begin position="167"/>
        <end position="176"/>
    </location>
</feature>
<proteinExistence type="predicted"/>
<dbReference type="Pfam" id="PF26419">
    <property type="entry name" value="DUF8114"/>
    <property type="match status" value="1"/>
</dbReference>
<evidence type="ECO:0000313" key="2">
    <source>
        <dbReference type="EMBL" id="AZH25400.1"/>
    </source>
</evidence>
<dbReference type="Proteomes" id="UP000277326">
    <property type="component" value="Unassembled WGS sequence"/>
</dbReference>
<accession>A0A3M0DYK7</accession>
<reference evidence="2 5" key="2">
    <citation type="submission" date="2018-07" db="EMBL/GenBank/DDBJ databases">
        <title>Genome sequences of Haloplanus aerogenes JCM 16430T.</title>
        <authorList>
            <person name="Kim Y.B."/>
            <person name="Roh S.W."/>
        </authorList>
    </citation>
    <scope>NUCLEOTIDE SEQUENCE [LARGE SCALE GENOMIC DNA]</scope>
    <source>
        <strain evidence="2 5">JCM 16430</strain>
    </source>
</reference>
<dbReference type="EMBL" id="CP034145">
    <property type="protein sequence ID" value="AZH25400.1"/>
    <property type="molecule type" value="Genomic_DNA"/>
</dbReference>
<sequence>MAKVSIGLRGWRFEESEVFTEDGEFKPLDEIPEDPRERLVRLTYLVEQPCDACYLIHGDEEIKRCAQAAIVYGEPGDELLLCGDHEADFLYWYREDGGKAYRGEPTFRDRFHEWFADGGRAPEGYGGLDHVETDPDTLPDPPDPQEIHQRLNEDFEGRRINLREGRDEDDEAEDEGGEKADLDLDDVDLGTDYPSR</sequence>
<reference evidence="3" key="3">
    <citation type="submission" date="2018-10" db="EMBL/GenBank/DDBJ databases">
        <authorList>
            <person name="Whitman W."/>
            <person name="Huntemann M."/>
            <person name="Clum A."/>
            <person name="Pillay M."/>
            <person name="Palaniappan K."/>
            <person name="Varghese N."/>
            <person name="Mikhailova N."/>
            <person name="Stamatis D."/>
            <person name="Reddy T."/>
            <person name="Daum C."/>
            <person name="Shapiro N."/>
            <person name="Ivanova N."/>
            <person name="Kyrpides N."/>
            <person name="Woyke T."/>
        </authorList>
    </citation>
    <scope>NUCLEOTIDE SEQUENCE</scope>
    <source>
        <strain evidence="3">CGMCC 1.10124</strain>
    </source>
</reference>
<feature type="compositionally biased region" description="Basic and acidic residues" evidence="1">
    <location>
        <begin position="145"/>
        <end position="166"/>
    </location>
</feature>
<dbReference type="EMBL" id="REFS01000001">
    <property type="protein sequence ID" value="RMB25106.1"/>
    <property type="molecule type" value="Genomic_DNA"/>
</dbReference>
<organism evidence="3 4">
    <name type="scientific">Haloplanus aerogenes</name>
    <dbReference type="NCBI Taxonomy" id="660522"/>
    <lineage>
        <taxon>Archaea</taxon>
        <taxon>Methanobacteriati</taxon>
        <taxon>Methanobacteriota</taxon>
        <taxon>Stenosarchaea group</taxon>
        <taxon>Halobacteria</taxon>
        <taxon>Halobacteriales</taxon>
        <taxon>Haloferacaceae</taxon>
        <taxon>Haloplanus</taxon>
    </lineage>
</organism>
<dbReference type="KEGG" id="haer:DU502_08410"/>